<dbReference type="InParanoid" id="A0A2J7R414"/>
<dbReference type="Gene3D" id="2.40.160.110">
    <property type="match status" value="1"/>
</dbReference>
<proteinExistence type="inferred from homology"/>
<dbReference type="Proteomes" id="UP000235965">
    <property type="component" value="Unassembled WGS sequence"/>
</dbReference>
<gene>
    <name evidence="10" type="ORF">B7P43_G02414</name>
</gene>
<dbReference type="PANTHER" id="PTHR12471:SF7">
    <property type="entry name" value="V-TYPE PROTON ATPASE SUBUNIT S1"/>
    <property type="match status" value="1"/>
</dbReference>
<dbReference type="PANTHER" id="PTHR12471">
    <property type="entry name" value="VACUOLAR ATP SYNTHASE SUBUNIT S1"/>
    <property type="match status" value="1"/>
</dbReference>
<comment type="similarity">
    <text evidence="2">Belongs to the vacuolar ATPase subunit S1 family.</text>
</comment>
<dbReference type="FunCoup" id="A0A2J7R414">
    <property type="interactions" value="166"/>
</dbReference>
<dbReference type="Pfam" id="PF05827">
    <property type="entry name" value="VAS1_LD"/>
    <property type="match status" value="1"/>
</dbReference>
<evidence type="ECO:0000256" key="1">
    <source>
        <dbReference type="ARBA" id="ARBA00004167"/>
    </source>
</evidence>
<evidence type="ECO:0000256" key="4">
    <source>
        <dbReference type="ARBA" id="ARBA00022989"/>
    </source>
</evidence>
<evidence type="ECO:0000256" key="5">
    <source>
        <dbReference type="ARBA" id="ARBA00023136"/>
    </source>
</evidence>
<keyword evidence="5 6" id="KW-0472">Membrane</keyword>
<feature type="domain" description="V-type proton ATPase subunit S1/VOA1 transmembrane" evidence="9">
    <location>
        <begin position="356"/>
        <end position="393"/>
    </location>
</feature>
<dbReference type="Pfam" id="PF20520">
    <property type="entry name" value="Ac45-VOA1_TM"/>
    <property type="match status" value="1"/>
</dbReference>
<dbReference type="InterPro" id="IPR046756">
    <property type="entry name" value="VAS1/VOA1_TM"/>
</dbReference>
<keyword evidence="11" id="KW-1185">Reference proteome</keyword>
<dbReference type="GO" id="GO:0001671">
    <property type="term" value="F:ATPase activator activity"/>
    <property type="evidence" value="ECO:0007669"/>
    <property type="project" value="TreeGrafter"/>
</dbReference>
<evidence type="ECO:0000313" key="11">
    <source>
        <dbReference type="Proteomes" id="UP000235965"/>
    </source>
</evidence>
<organism evidence="10 11">
    <name type="scientific">Cryptotermes secundus</name>
    <dbReference type="NCBI Taxonomy" id="105785"/>
    <lineage>
        <taxon>Eukaryota</taxon>
        <taxon>Metazoa</taxon>
        <taxon>Ecdysozoa</taxon>
        <taxon>Arthropoda</taxon>
        <taxon>Hexapoda</taxon>
        <taxon>Insecta</taxon>
        <taxon>Pterygota</taxon>
        <taxon>Neoptera</taxon>
        <taxon>Polyneoptera</taxon>
        <taxon>Dictyoptera</taxon>
        <taxon>Blattodea</taxon>
        <taxon>Blattoidea</taxon>
        <taxon>Termitoidae</taxon>
        <taxon>Kalotermitidae</taxon>
        <taxon>Cryptotermitinae</taxon>
        <taxon>Cryptotermes</taxon>
    </lineage>
</organism>
<dbReference type="EMBL" id="NEVH01007816">
    <property type="protein sequence ID" value="PNF35574.1"/>
    <property type="molecule type" value="Genomic_DNA"/>
</dbReference>
<dbReference type="AlphaFoldDB" id="A0A2J7R414"/>
<name>A0A2J7R414_9NEOP</name>
<evidence type="ECO:0000256" key="7">
    <source>
        <dbReference type="SAM" id="SignalP"/>
    </source>
</evidence>
<accession>A0A2J7R414</accession>
<dbReference type="OrthoDB" id="9985059at2759"/>
<feature type="domain" description="V-type proton ATPase subunit S1 luminal" evidence="8">
    <location>
        <begin position="272"/>
        <end position="340"/>
    </location>
</feature>
<dbReference type="GO" id="GO:0030641">
    <property type="term" value="P:regulation of cellular pH"/>
    <property type="evidence" value="ECO:0007669"/>
    <property type="project" value="TreeGrafter"/>
</dbReference>
<evidence type="ECO:0000256" key="2">
    <source>
        <dbReference type="ARBA" id="ARBA00009037"/>
    </source>
</evidence>
<dbReference type="InterPro" id="IPR046755">
    <property type="entry name" value="VAS1_LD"/>
</dbReference>
<protein>
    <recommendedName>
        <fullName evidence="12">V-type proton ATPase subunit S1</fullName>
    </recommendedName>
</protein>
<evidence type="ECO:0008006" key="12">
    <source>
        <dbReference type="Google" id="ProtNLM"/>
    </source>
</evidence>
<feature type="transmembrane region" description="Helical" evidence="6">
    <location>
        <begin position="361"/>
        <end position="382"/>
    </location>
</feature>
<keyword evidence="7" id="KW-0732">Signal</keyword>
<keyword evidence="4 6" id="KW-1133">Transmembrane helix</keyword>
<evidence type="ECO:0000313" key="10">
    <source>
        <dbReference type="EMBL" id="PNF35574.1"/>
    </source>
</evidence>
<dbReference type="GO" id="GO:0033176">
    <property type="term" value="C:proton-transporting V-type ATPase complex"/>
    <property type="evidence" value="ECO:0007669"/>
    <property type="project" value="TreeGrafter"/>
</dbReference>
<feature type="chain" id="PRO_5014466241" description="V-type proton ATPase subunit S1" evidence="7">
    <location>
        <begin position="25"/>
        <end position="405"/>
    </location>
</feature>
<reference evidence="10 11" key="1">
    <citation type="submission" date="2017-12" db="EMBL/GenBank/DDBJ databases">
        <title>Hemimetabolous genomes reveal molecular basis of termite eusociality.</title>
        <authorList>
            <person name="Harrison M.C."/>
            <person name="Jongepier E."/>
            <person name="Robertson H.M."/>
            <person name="Arning N."/>
            <person name="Bitard-Feildel T."/>
            <person name="Chao H."/>
            <person name="Childers C.P."/>
            <person name="Dinh H."/>
            <person name="Doddapaneni H."/>
            <person name="Dugan S."/>
            <person name="Gowin J."/>
            <person name="Greiner C."/>
            <person name="Han Y."/>
            <person name="Hu H."/>
            <person name="Hughes D.S.T."/>
            <person name="Huylmans A.-K."/>
            <person name="Kemena C."/>
            <person name="Kremer L.P.M."/>
            <person name="Lee S.L."/>
            <person name="Lopez-Ezquerra A."/>
            <person name="Mallet L."/>
            <person name="Monroy-Kuhn J.M."/>
            <person name="Moser A."/>
            <person name="Murali S.C."/>
            <person name="Muzny D.M."/>
            <person name="Otani S."/>
            <person name="Piulachs M.-D."/>
            <person name="Poelchau M."/>
            <person name="Qu J."/>
            <person name="Schaub F."/>
            <person name="Wada-Katsumata A."/>
            <person name="Worley K.C."/>
            <person name="Xie Q."/>
            <person name="Ylla G."/>
            <person name="Poulsen M."/>
            <person name="Gibbs R.A."/>
            <person name="Schal C."/>
            <person name="Richards S."/>
            <person name="Belles X."/>
            <person name="Korb J."/>
            <person name="Bornberg-Bauer E."/>
        </authorList>
    </citation>
    <scope>NUCLEOTIDE SEQUENCE [LARGE SCALE GENOMIC DNA]</scope>
    <source>
        <tissue evidence="10">Whole body</tissue>
    </source>
</reference>
<comment type="caution">
    <text evidence="10">The sequence shown here is derived from an EMBL/GenBank/DDBJ whole genome shotgun (WGS) entry which is preliminary data.</text>
</comment>
<sequence length="405" mass="45568">MVAHMWSGSVSLCFLLIYICSVYSTEFVPLFMWESSSESHPKEEIPALATITADEFKDIVMQKLQNKPVVVIFAEESLSVEDFSWKDEAGKGSFPNLESISSESDGLTYLPFVHAPLHAFRHHLPVQGREWYNLKLGPSSLSNDDIALNETLLYVNLDDAASDEDRPDLLKRHDAVISKVYRALAERHGDVLAVYTAHHSSWQTGEETPTRRIRHLLATDLEAGDEKAYGNNRTLLYAPTMILTIGQKSTTLENGIVGGDEDLIINFPDNITVVFSFENTKSPGYWSLQGVHVTVQNELYNFSDVKIGAPLEFSYHCSQEVVFNANDNKLNISNDFQIQPYIDGRRFGAAYDCVYFFTVPIWSGLFVCTVFTIIMIFGLGMIMDIKTMDRFDDPKGKTITINVAD</sequence>
<feature type="signal peptide" evidence="7">
    <location>
        <begin position="1"/>
        <end position="24"/>
    </location>
</feature>
<evidence type="ECO:0000259" key="8">
    <source>
        <dbReference type="Pfam" id="PF05827"/>
    </source>
</evidence>
<comment type="subcellular location">
    <subcellularLocation>
        <location evidence="1">Membrane</location>
        <topology evidence="1">Single-pass membrane protein</topology>
    </subcellularLocation>
</comment>
<evidence type="ECO:0000259" key="9">
    <source>
        <dbReference type="Pfam" id="PF20520"/>
    </source>
</evidence>
<keyword evidence="3 6" id="KW-0812">Transmembrane</keyword>
<dbReference type="InterPro" id="IPR008388">
    <property type="entry name" value="Ac45_acc_su"/>
</dbReference>
<evidence type="ECO:0000256" key="6">
    <source>
        <dbReference type="SAM" id="Phobius"/>
    </source>
</evidence>
<evidence type="ECO:0000256" key="3">
    <source>
        <dbReference type="ARBA" id="ARBA00022692"/>
    </source>
</evidence>
<dbReference type="STRING" id="105785.A0A2J7R414"/>